<proteinExistence type="predicted"/>
<keyword evidence="2" id="KW-0472">Membrane</keyword>
<dbReference type="SUPFAM" id="SSF55961">
    <property type="entry name" value="Bet v1-like"/>
    <property type="match status" value="1"/>
</dbReference>
<dbReference type="InterPro" id="IPR023393">
    <property type="entry name" value="START-like_dom_sf"/>
</dbReference>
<keyword evidence="4" id="KW-1185">Reference proteome</keyword>
<gene>
    <name evidence="3" type="ORF">SAMN05414137_103447</name>
</gene>
<dbReference type="EMBL" id="FOAZ01000003">
    <property type="protein sequence ID" value="SEK77800.1"/>
    <property type="molecule type" value="Genomic_DNA"/>
</dbReference>
<dbReference type="OrthoDB" id="4350688at2"/>
<dbReference type="PANTHER" id="PTHR38588:SF1">
    <property type="entry name" value="BLL0334 PROTEIN"/>
    <property type="match status" value="1"/>
</dbReference>
<dbReference type="eggNOG" id="COG3427">
    <property type="taxonomic scope" value="Bacteria"/>
</dbReference>
<evidence type="ECO:0000313" key="4">
    <source>
        <dbReference type="Proteomes" id="UP000183015"/>
    </source>
</evidence>
<keyword evidence="2" id="KW-1133">Transmembrane helix</keyword>
<dbReference type="InterPro" id="IPR010419">
    <property type="entry name" value="CO_DH_gsu"/>
</dbReference>
<name>A0A1H7JUQ1_STRJI</name>
<keyword evidence="2" id="KW-0812">Transmembrane</keyword>
<dbReference type="Proteomes" id="UP000183015">
    <property type="component" value="Unassembled WGS sequence"/>
</dbReference>
<dbReference type="AlphaFoldDB" id="A0A1H7JUQ1"/>
<organism evidence="3 4">
    <name type="scientific">Streptacidiphilus jiangxiensis</name>
    <dbReference type="NCBI Taxonomy" id="235985"/>
    <lineage>
        <taxon>Bacteria</taxon>
        <taxon>Bacillati</taxon>
        <taxon>Actinomycetota</taxon>
        <taxon>Actinomycetes</taxon>
        <taxon>Kitasatosporales</taxon>
        <taxon>Streptomycetaceae</taxon>
        <taxon>Streptacidiphilus</taxon>
    </lineage>
</organism>
<evidence type="ECO:0000256" key="1">
    <source>
        <dbReference type="SAM" id="MobiDB-lite"/>
    </source>
</evidence>
<dbReference type="Gene3D" id="3.30.530.20">
    <property type="match status" value="1"/>
</dbReference>
<protein>
    <submittedName>
        <fullName evidence="3">Carbon monoxide dehydrogenase subunit G</fullName>
    </submittedName>
</protein>
<evidence type="ECO:0000256" key="2">
    <source>
        <dbReference type="SAM" id="Phobius"/>
    </source>
</evidence>
<sequence>MEHEVLVPLSPQALRGALDRPALLAVCLPGFTSDEDGESPLAGRLKLRVGSTSITYRGALTRLDAGADPDEFLFGLDGRQAVGPGSVAGTVRLRLDADTDDPGLETRVTFLTSVQGSGRIEEVSGSALQTAVRRLLDRFCLELAERAEDPAVPGTDAGEFFLVEGLVEGLGDLNDLGPLEEELQDLAALPEFSELDGLASPTGPTADPARRHIVGRSAEEVDHAPPRGRYAPALPARSARSRASARWLNPEPRMGEPPVVPSDRIPTPWIVGGGVALLGGAVILVRALRRSR</sequence>
<dbReference type="Pfam" id="PF06240">
    <property type="entry name" value="COXG"/>
    <property type="match status" value="1"/>
</dbReference>
<accession>A0A1H7JUQ1</accession>
<evidence type="ECO:0000313" key="3">
    <source>
        <dbReference type="EMBL" id="SEK77800.1"/>
    </source>
</evidence>
<dbReference type="RefSeq" id="WP_082015346.1">
    <property type="nucleotide sequence ID" value="NZ_BBPN01000030.1"/>
</dbReference>
<feature type="transmembrane region" description="Helical" evidence="2">
    <location>
        <begin position="269"/>
        <end position="288"/>
    </location>
</feature>
<reference evidence="4" key="1">
    <citation type="submission" date="2016-10" db="EMBL/GenBank/DDBJ databases">
        <authorList>
            <person name="Varghese N."/>
        </authorList>
    </citation>
    <scope>NUCLEOTIDE SEQUENCE [LARGE SCALE GENOMIC DNA]</scope>
    <source>
        <strain evidence="4">DSM 45096 / BCRC 16803 / CGMCC 4.1857 / CIP 109030 / JCM 12277 / KCTC 19219 / NBRC 100920 / 33214</strain>
    </source>
</reference>
<feature type="region of interest" description="Disordered" evidence="1">
    <location>
        <begin position="241"/>
        <end position="260"/>
    </location>
</feature>
<dbReference type="PANTHER" id="PTHR38588">
    <property type="entry name" value="BLL0334 PROTEIN"/>
    <property type="match status" value="1"/>
</dbReference>
<dbReference type="STRING" id="235985.SAMN05414137_103447"/>